<evidence type="ECO:0000313" key="2">
    <source>
        <dbReference type="EMBL" id="CAD7245157.1"/>
    </source>
</evidence>
<feature type="region of interest" description="Disordered" evidence="1">
    <location>
        <begin position="1"/>
        <end position="28"/>
    </location>
</feature>
<evidence type="ECO:0000313" key="3">
    <source>
        <dbReference type="Proteomes" id="UP000677054"/>
    </source>
</evidence>
<organism evidence="2">
    <name type="scientific">Darwinula stevensoni</name>
    <dbReference type="NCBI Taxonomy" id="69355"/>
    <lineage>
        <taxon>Eukaryota</taxon>
        <taxon>Metazoa</taxon>
        <taxon>Ecdysozoa</taxon>
        <taxon>Arthropoda</taxon>
        <taxon>Crustacea</taxon>
        <taxon>Oligostraca</taxon>
        <taxon>Ostracoda</taxon>
        <taxon>Podocopa</taxon>
        <taxon>Podocopida</taxon>
        <taxon>Darwinulocopina</taxon>
        <taxon>Darwinuloidea</taxon>
        <taxon>Darwinulidae</taxon>
        <taxon>Darwinula</taxon>
    </lineage>
</organism>
<name>A0A7R9A1X0_9CRUS</name>
<protein>
    <submittedName>
        <fullName evidence="2">Uncharacterized protein</fullName>
    </submittedName>
</protein>
<dbReference type="AlphaFoldDB" id="A0A7R9A1X0"/>
<sequence>MGHTKGKTRDFHRSNRKRMKTSSTDLVAGAGPRKGVGRGIVLRGGRRHAHVPVQCCIFYNDLATMMHFEDSTYNFAAVFYIQYAEQQEYELDCEKPAVTSADERSQKKKPSVKEKEAMGYICIAFDTVSSGEGASLVAPSCKGKMLPDGGNGENVKDF</sequence>
<evidence type="ECO:0000256" key="1">
    <source>
        <dbReference type="SAM" id="MobiDB-lite"/>
    </source>
</evidence>
<keyword evidence="3" id="KW-1185">Reference proteome</keyword>
<dbReference type="Proteomes" id="UP000677054">
    <property type="component" value="Unassembled WGS sequence"/>
</dbReference>
<gene>
    <name evidence="2" type="ORF">DSTB1V02_LOCUS5032</name>
</gene>
<reference evidence="2" key="1">
    <citation type="submission" date="2020-11" db="EMBL/GenBank/DDBJ databases">
        <authorList>
            <person name="Tran Van P."/>
        </authorList>
    </citation>
    <scope>NUCLEOTIDE SEQUENCE</scope>
</reference>
<proteinExistence type="predicted"/>
<dbReference type="EMBL" id="CAJPEV010000792">
    <property type="protein sequence ID" value="CAG0888575.1"/>
    <property type="molecule type" value="Genomic_DNA"/>
</dbReference>
<dbReference type="EMBL" id="LR900309">
    <property type="protein sequence ID" value="CAD7245157.1"/>
    <property type="molecule type" value="Genomic_DNA"/>
</dbReference>
<accession>A0A7R9A1X0</accession>